<evidence type="ECO:0000313" key="2">
    <source>
        <dbReference type="EMBL" id="KAF3590263.1"/>
    </source>
</evidence>
<evidence type="ECO:0000313" key="3">
    <source>
        <dbReference type="Proteomes" id="UP000266723"/>
    </source>
</evidence>
<proteinExistence type="predicted"/>
<evidence type="ECO:0000256" key="1">
    <source>
        <dbReference type="SAM" id="MobiDB-lite"/>
    </source>
</evidence>
<accession>A0ABQ7DYY9</accession>
<gene>
    <name evidence="2" type="ORF">DY000_02022196</name>
</gene>
<sequence>MKKRRTFPTPTPTEIPLDAEDEVALPTASVVDGSGFNADDGNESTSNRDESQKVKRPKHGN</sequence>
<feature type="region of interest" description="Disordered" evidence="1">
    <location>
        <begin position="1"/>
        <end position="61"/>
    </location>
</feature>
<protein>
    <submittedName>
        <fullName evidence="2">Uncharacterized protein</fullName>
    </submittedName>
</protein>
<comment type="caution">
    <text evidence="2">The sequence shown here is derived from an EMBL/GenBank/DDBJ whole genome shotgun (WGS) entry which is preliminary data.</text>
</comment>
<dbReference type="EMBL" id="QGKV02000299">
    <property type="protein sequence ID" value="KAF3590263.1"/>
    <property type="molecule type" value="Genomic_DNA"/>
</dbReference>
<organism evidence="2 3">
    <name type="scientific">Brassica cretica</name>
    <name type="common">Mustard</name>
    <dbReference type="NCBI Taxonomy" id="69181"/>
    <lineage>
        <taxon>Eukaryota</taxon>
        <taxon>Viridiplantae</taxon>
        <taxon>Streptophyta</taxon>
        <taxon>Embryophyta</taxon>
        <taxon>Tracheophyta</taxon>
        <taxon>Spermatophyta</taxon>
        <taxon>Magnoliopsida</taxon>
        <taxon>eudicotyledons</taxon>
        <taxon>Gunneridae</taxon>
        <taxon>Pentapetalae</taxon>
        <taxon>rosids</taxon>
        <taxon>malvids</taxon>
        <taxon>Brassicales</taxon>
        <taxon>Brassicaceae</taxon>
        <taxon>Brassiceae</taxon>
        <taxon>Brassica</taxon>
    </lineage>
</organism>
<dbReference type="Proteomes" id="UP000266723">
    <property type="component" value="Unassembled WGS sequence"/>
</dbReference>
<reference evidence="2 3" key="1">
    <citation type="journal article" date="2020" name="BMC Genomics">
        <title>Intraspecific diversification of the crop wild relative Brassica cretica Lam. using demographic model selection.</title>
        <authorList>
            <person name="Kioukis A."/>
            <person name="Michalopoulou V.A."/>
            <person name="Briers L."/>
            <person name="Pirintsos S."/>
            <person name="Studholme D.J."/>
            <person name="Pavlidis P."/>
            <person name="Sarris P.F."/>
        </authorList>
    </citation>
    <scope>NUCLEOTIDE SEQUENCE [LARGE SCALE GENOMIC DNA]</scope>
    <source>
        <strain evidence="3">cv. PFS-1207/04</strain>
        <tissue evidence="2">Leaf</tissue>
    </source>
</reference>
<name>A0ABQ7DYY9_BRACR</name>
<keyword evidence="3" id="KW-1185">Reference proteome</keyword>